<feature type="domain" description="HNH nuclease" evidence="3">
    <location>
        <begin position="444"/>
        <end position="496"/>
    </location>
</feature>
<feature type="region of interest" description="Disordered" evidence="2">
    <location>
        <begin position="272"/>
        <end position="292"/>
    </location>
</feature>
<reference evidence="5" key="1">
    <citation type="submission" date="2016-10" db="EMBL/GenBank/DDBJ databases">
        <authorList>
            <person name="Varghese N."/>
            <person name="Submissions S."/>
        </authorList>
    </citation>
    <scope>NUCLEOTIDE SEQUENCE [LARGE SCALE GENOMIC DNA]</scope>
    <source>
        <strain evidence="5">DSM 45079</strain>
    </source>
</reference>
<keyword evidence="4" id="KW-0378">Hydrolase</keyword>
<evidence type="ECO:0000256" key="1">
    <source>
        <dbReference type="ARBA" id="ARBA00023450"/>
    </source>
</evidence>
<keyword evidence="4" id="KW-0540">Nuclease</keyword>
<dbReference type="InterPro" id="IPR003615">
    <property type="entry name" value="HNH_nuc"/>
</dbReference>
<dbReference type="STRING" id="419479.SAMN04488563_6786"/>
<dbReference type="AlphaFoldDB" id="A0A1H2LX26"/>
<comment type="similarity">
    <text evidence="1">Belongs to the Rv1128c/1148c/1588c/1702c/1945/3466 family.</text>
</comment>
<evidence type="ECO:0000313" key="5">
    <source>
        <dbReference type="Proteomes" id="UP000182977"/>
    </source>
</evidence>
<gene>
    <name evidence="4" type="ORF">SAMN04488563_6786</name>
</gene>
<evidence type="ECO:0000313" key="4">
    <source>
        <dbReference type="EMBL" id="SDU85563.1"/>
    </source>
</evidence>
<dbReference type="InterPro" id="IPR002711">
    <property type="entry name" value="HNH"/>
</dbReference>
<proteinExistence type="inferred from homology"/>
<dbReference type="GO" id="GO:0008270">
    <property type="term" value="F:zinc ion binding"/>
    <property type="evidence" value="ECO:0007669"/>
    <property type="project" value="InterPro"/>
</dbReference>
<dbReference type="Gene3D" id="1.10.30.50">
    <property type="match status" value="1"/>
</dbReference>
<name>A0A1H2LX26_9ACTN</name>
<dbReference type="SMART" id="SM00507">
    <property type="entry name" value="HNHc"/>
    <property type="match status" value="1"/>
</dbReference>
<dbReference type="Proteomes" id="UP000182977">
    <property type="component" value="Chromosome I"/>
</dbReference>
<sequence length="568" mass="59923">MLVRMFDSTDRAASGHPLVVALDAVESAISSVDDAPTWGLRSDELARLVVAHEALTARLASLGLGLVREADRRGAGSAVGAPSTADWLRDRLRLDHGVAKGRVELAALLDVDGPLLDAARLVHLAGGVTGVDAHHRTGYPDPTADGAGRADTDGAVDTDARTGLGVPVAALRELSRAARRLLPCTAWALRDGRVCVEHAQVIRRALKRLPAGIDAMVWAECEAFLAVHATRHDPRSLARLGSHLATAVTGAHDLAGQREREATTDAAAVGVDTATDEPHRNDDGRLDGDRGEERAEATTMFGFADNGDGTARAYGCFSAEAADLITTALAALAAPAPAADGTADPRGHATRMGDALVELCRRAMDAGDLLPGARGARPHLTITASLGTLRKQPGCPKAVSMWGTPITPEALRRLACDAGVSRVLTDPAGVPLDVGRQHRTVTHGQWVALVARDQGCAFPGCARPAAWTQAHHITHWADGGTTDLNNLVLLCGHHHRSVHHRGWTVRLGADGHPELIPPPWIDPARQPRRNIYHRLVDAVGTDPLRLDAAAGSRRTGPPKDPPDHVRAA</sequence>
<evidence type="ECO:0000259" key="3">
    <source>
        <dbReference type="SMART" id="SM00507"/>
    </source>
</evidence>
<feature type="region of interest" description="Disordered" evidence="2">
    <location>
        <begin position="133"/>
        <end position="155"/>
    </location>
</feature>
<dbReference type="GO" id="GO:0003676">
    <property type="term" value="F:nucleic acid binding"/>
    <property type="evidence" value="ECO:0007669"/>
    <property type="project" value="InterPro"/>
</dbReference>
<dbReference type="GO" id="GO:0004519">
    <property type="term" value="F:endonuclease activity"/>
    <property type="evidence" value="ECO:0007669"/>
    <property type="project" value="UniProtKB-KW"/>
</dbReference>
<dbReference type="Pfam" id="PF02720">
    <property type="entry name" value="DUF222"/>
    <property type="match status" value="1"/>
</dbReference>
<dbReference type="InterPro" id="IPR003870">
    <property type="entry name" value="DUF222"/>
</dbReference>
<keyword evidence="5" id="KW-1185">Reference proteome</keyword>
<accession>A0A1H2LX26</accession>
<protein>
    <submittedName>
        <fullName evidence="4">HNH endonuclease</fullName>
    </submittedName>
</protein>
<feature type="compositionally biased region" description="Basic and acidic residues" evidence="2">
    <location>
        <begin position="276"/>
        <end position="292"/>
    </location>
</feature>
<keyword evidence="4" id="KW-0255">Endonuclease</keyword>
<dbReference type="Pfam" id="PF01844">
    <property type="entry name" value="HNH"/>
    <property type="match status" value="1"/>
</dbReference>
<dbReference type="EMBL" id="LT629791">
    <property type="protein sequence ID" value="SDU85563.1"/>
    <property type="molecule type" value="Genomic_DNA"/>
</dbReference>
<feature type="compositionally biased region" description="Low complexity" evidence="2">
    <location>
        <begin position="143"/>
        <end position="155"/>
    </location>
</feature>
<feature type="region of interest" description="Disordered" evidence="2">
    <location>
        <begin position="548"/>
        <end position="568"/>
    </location>
</feature>
<dbReference type="CDD" id="cd00085">
    <property type="entry name" value="HNHc"/>
    <property type="match status" value="1"/>
</dbReference>
<organism evidence="4 5">
    <name type="scientific">Jiangella alkaliphila</name>
    <dbReference type="NCBI Taxonomy" id="419479"/>
    <lineage>
        <taxon>Bacteria</taxon>
        <taxon>Bacillati</taxon>
        <taxon>Actinomycetota</taxon>
        <taxon>Actinomycetes</taxon>
        <taxon>Jiangellales</taxon>
        <taxon>Jiangellaceae</taxon>
        <taxon>Jiangella</taxon>
    </lineage>
</organism>
<evidence type="ECO:0000256" key="2">
    <source>
        <dbReference type="SAM" id="MobiDB-lite"/>
    </source>
</evidence>